<proteinExistence type="predicted"/>
<organism evidence="1">
    <name type="scientific">Euplotes crassus</name>
    <dbReference type="NCBI Taxonomy" id="5936"/>
    <lineage>
        <taxon>Eukaryota</taxon>
        <taxon>Sar</taxon>
        <taxon>Alveolata</taxon>
        <taxon>Ciliophora</taxon>
        <taxon>Intramacronucleata</taxon>
        <taxon>Spirotrichea</taxon>
        <taxon>Hypotrichia</taxon>
        <taxon>Euplotida</taxon>
        <taxon>Euplotidae</taxon>
        <taxon>Moneuplotes</taxon>
    </lineage>
</organism>
<gene>
    <name evidence="1" type="ORF">ECRA1380_LOCUS5145</name>
</gene>
<name>A0A7S3KE92_EUPCR</name>
<reference evidence="1" key="1">
    <citation type="submission" date="2021-01" db="EMBL/GenBank/DDBJ databases">
        <authorList>
            <person name="Corre E."/>
            <person name="Pelletier E."/>
            <person name="Niang G."/>
            <person name="Scheremetjew M."/>
            <person name="Finn R."/>
            <person name="Kale V."/>
            <person name="Holt S."/>
            <person name="Cochrane G."/>
            <person name="Meng A."/>
            <person name="Brown T."/>
            <person name="Cohen L."/>
        </authorList>
    </citation>
    <scope>NUCLEOTIDE SEQUENCE</scope>
    <source>
        <strain evidence="1">CT5</strain>
    </source>
</reference>
<evidence type="ECO:0000313" key="1">
    <source>
        <dbReference type="EMBL" id="CAE0380184.1"/>
    </source>
</evidence>
<accession>A0A7S3KE92</accession>
<dbReference type="AlphaFoldDB" id="A0A7S3KE92"/>
<sequence length="160" mass="18466">MTTWVTNFIFKKAAIGLKAKQHFTISRYLGVKGAQKHLLQDIEGKEYRQLFSYTSLHDDHVADDILVKAEARARGNYQKGDIDLAAYLRITEKIKDLKKQRFAENYDGEKVSTIVGGTRQREFNNLLNQLDKNERGEIAHKLWRTRKETDPAARGPVGYR</sequence>
<dbReference type="EMBL" id="HBIK01011044">
    <property type="protein sequence ID" value="CAE0380184.1"/>
    <property type="molecule type" value="Transcribed_RNA"/>
</dbReference>
<protein>
    <submittedName>
        <fullName evidence="1">Uncharacterized protein</fullName>
    </submittedName>
</protein>